<dbReference type="Proteomes" id="UP000769528">
    <property type="component" value="Unassembled WGS sequence"/>
</dbReference>
<dbReference type="InterPro" id="IPR050872">
    <property type="entry name" value="PPR_P_subfamily"/>
</dbReference>
<sequence length="857" mass="99979">MVKIHERSATIIRSFGAINLQRPIINFTQKLTNCNHRACQKYSTWHCFSDTIKHSTRHEIPELISEARQKLRSKPSSEALKELLLEVIRVEPMEQESLSIMCELLKKLENIATTVNGPGEVVKSKEITIIPYFTTRETHDIYETIVQKITKDNFKFARFVPRFYLQLLSNFRLQNNKVMFLHTNYLFIRYLILLGKDDQVLLVIQSLLKESDGVLYSKEDVLDEVLKVISSIDKAISPSLLSKIYFSFEYDKFSEKSTQKLHSIVLTHFKLYLVGRNQIFGLKPQFISDMKSTINHYLDNKKTDVRLLESALDVTMSDKSLKEEETKALRIILRGIQKNSYCPDSVMSAFIRNDQIRREEKLIELSKFVKSTKIGSSIEWEVFKAGTLNQKTKEIILLNSDQIGVHILNSILSALANSGIGSFPNETQRTFQFFENSFPDIEKNSETFEILFDYGAKKADTSFLKRAFQDGIKRGMDYSKLPKSSLYELFNALASDPQEDVLELFQWSKKIKRFVHLLDSKSYNSLINMMLKHGYIEDAVKSFREELPELAPGAKKLEIDSYPELYSTITQWLLQQEDMKNIEAMWYIYCELENYFQLPFESYFPLIRKFCELGQPDLGFQIFQRIKKLHRLFGTLPPPTSEMYIYLFNCFGDRVYEDGIDTLYSILKMDSNISNDINIMNSLLNAYCNLKEFTRVSEIFDQIISMPYHCGINNETVSIMLKVYTFLSFESTRNFWSSLHRYNILPNQDNLNQYLISHYFHNKLGDALALVESAEERFDLTIDKNIFQSMYGWNQDKGENMEMINSWANSNFSDEWEKAKKKTQLTKNFDNNVEKDLLGMGFSGKEMKLLNIRSHRL</sequence>
<accession>A0A9P8TEK7</accession>
<dbReference type="Gene3D" id="1.25.40.10">
    <property type="entry name" value="Tetratricopeptide repeat domain"/>
    <property type="match status" value="1"/>
</dbReference>
<comment type="similarity">
    <text evidence="2">Belongs to the PPR family. P subfamily.</text>
</comment>
<dbReference type="InterPro" id="IPR002885">
    <property type="entry name" value="PPR_rpt"/>
</dbReference>
<proteinExistence type="inferred from homology"/>
<evidence type="ECO:0000313" key="3">
    <source>
        <dbReference type="EMBL" id="KAH3675501.1"/>
    </source>
</evidence>
<dbReference type="PANTHER" id="PTHR46128">
    <property type="entry name" value="MITOCHONDRIAL GROUP I INTRON SPLICING FACTOR CCM1"/>
    <property type="match status" value="1"/>
</dbReference>
<reference evidence="3" key="2">
    <citation type="submission" date="2021-01" db="EMBL/GenBank/DDBJ databases">
        <authorList>
            <person name="Schikora-Tamarit M.A."/>
        </authorList>
    </citation>
    <scope>NUCLEOTIDE SEQUENCE</scope>
    <source>
        <strain evidence="3">CBS6341</strain>
    </source>
</reference>
<organism evidence="3 4">
    <name type="scientific">Wickerhamomyces mucosus</name>
    <dbReference type="NCBI Taxonomy" id="1378264"/>
    <lineage>
        <taxon>Eukaryota</taxon>
        <taxon>Fungi</taxon>
        <taxon>Dikarya</taxon>
        <taxon>Ascomycota</taxon>
        <taxon>Saccharomycotina</taxon>
        <taxon>Saccharomycetes</taxon>
        <taxon>Phaffomycetales</taxon>
        <taxon>Wickerhamomycetaceae</taxon>
        <taxon>Wickerhamomyces</taxon>
    </lineage>
</organism>
<dbReference type="Pfam" id="PF01535">
    <property type="entry name" value="PPR"/>
    <property type="match status" value="2"/>
</dbReference>
<evidence type="ECO:0008006" key="5">
    <source>
        <dbReference type="Google" id="ProtNLM"/>
    </source>
</evidence>
<keyword evidence="4" id="KW-1185">Reference proteome</keyword>
<evidence type="ECO:0000256" key="1">
    <source>
        <dbReference type="ARBA" id="ARBA00004173"/>
    </source>
</evidence>
<dbReference type="InterPro" id="IPR011990">
    <property type="entry name" value="TPR-like_helical_dom_sf"/>
</dbReference>
<gene>
    <name evidence="3" type="ORF">WICMUC_002692</name>
</gene>
<evidence type="ECO:0000256" key="2">
    <source>
        <dbReference type="ARBA" id="ARBA00007626"/>
    </source>
</evidence>
<dbReference type="GO" id="GO:0005739">
    <property type="term" value="C:mitochondrion"/>
    <property type="evidence" value="ECO:0007669"/>
    <property type="project" value="UniProtKB-SubCell"/>
</dbReference>
<comment type="subcellular location">
    <subcellularLocation>
        <location evidence="1">Mitochondrion</location>
    </subcellularLocation>
</comment>
<reference evidence="3" key="1">
    <citation type="journal article" date="2021" name="Open Biol.">
        <title>Shared evolutionary footprints suggest mitochondrial oxidative damage underlies multiple complex I losses in fungi.</title>
        <authorList>
            <person name="Schikora-Tamarit M.A."/>
            <person name="Marcet-Houben M."/>
            <person name="Nosek J."/>
            <person name="Gabaldon T."/>
        </authorList>
    </citation>
    <scope>NUCLEOTIDE SEQUENCE</scope>
    <source>
        <strain evidence="3">CBS6341</strain>
    </source>
</reference>
<protein>
    <recommendedName>
        <fullName evidence="5">Mitochondrial group I intron splicing factor CCM1</fullName>
    </recommendedName>
</protein>
<dbReference type="OrthoDB" id="185373at2759"/>
<comment type="caution">
    <text evidence="3">The sequence shown here is derived from an EMBL/GenBank/DDBJ whole genome shotgun (WGS) entry which is preliminary data.</text>
</comment>
<dbReference type="PANTHER" id="PTHR46128:SF329">
    <property type="entry name" value="MITOCHONDRIAL GROUP I INTRON SPLICING FACTOR DMR1"/>
    <property type="match status" value="1"/>
</dbReference>
<name>A0A9P8TEK7_9ASCO</name>
<dbReference type="EMBL" id="JAEUBF010000754">
    <property type="protein sequence ID" value="KAH3675501.1"/>
    <property type="molecule type" value="Genomic_DNA"/>
</dbReference>
<dbReference type="AlphaFoldDB" id="A0A9P8TEK7"/>
<evidence type="ECO:0000313" key="4">
    <source>
        <dbReference type="Proteomes" id="UP000769528"/>
    </source>
</evidence>